<evidence type="ECO:0008006" key="16">
    <source>
        <dbReference type="Google" id="ProtNLM"/>
    </source>
</evidence>
<evidence type="ECO:0000256" key="11">
    <source>
        <dbReference type="SAM" id="MobiDB-lite"/>
    </source>
</evidence>
<protein>
    <recommendedName>
        <fullName evidence="16">Class E basic helix-loop-helix protein 40</fullName>
    </recommendedName>
</protein>
<feature type="region of interest" description="Disordered" evidence="11">
    <location>
        <begin position="225"/>
        <end position="257"/>
    </location>
</feature>
<accession>A0A9Q1FLZ8</accession>
<feature type="compositionally biased region" description="Basic and acidic residues" evidence="11">
    <location>
        <begin position="275"/>
        <end position="293"/>
    </location>
</feature>
<evidence type="ECO:0000256" key="6">
    <source>
        <dbReference type="ARBA" id="ARBA00023015"/>
    </source>
</evidence>
<dbReference type="AlphaFoldDB" id="A0A9Q1FLZ8"/>
<organism evidence="14 15">
    <name type="scientific">Synaphobranchus kaupii</name>
    <name type="common">Kaup's arrowtooth eel</name>
    <dbReference type="NCBI Taxonomy" id="118154"/>
    <lineage>
        <taxon>Eukaryota</taxon>
        <taxon>Metazoa</taxon>
        <taxon>Chordata</taxon>
        <taxon>Craniata</taxon>
        <taxon>Vertebrata</taxon>
        <taxon>Euteleostomi</taxon>
        <taxon>Actinopterygii</taxon>
        <taxon>Neopterygii</taxon>
        <taxon>Teleostei</taxon>
        <taxon>Anguilliformes</taxon>
        <taxon>Synaphobranchidae</taxon>
        <taxon>Synaphobranchus</taxon>
    </lineage>
</organism>
<dbReference type="CDD" id="cd19749">
    <property type="entry name" value="bHLH-O_DEC1"/>
    <property type="match status" value="1"/>
</dbReference>
<evidence type="ECO:0000259" key="13">
    <source>
        <dbReference type="PROSITE" id="PS51054"/>
    </source>
</evidence>
<dbReference type="InterPro" id="IPR036638">
    <property type="entry name" value="HLH_DNA-bd_sf"/>
</dbReference>
<dbReference type="PROSITE" id="PS50888">
    <property type="entry name" value="BHLH"/>
    <property type="match status" value="1"/>
</dbReference>
<keyword evidence="5" id="KW-0832">Ubl conjugation</keyword>
<proteinExistence type="predicted"/>
<keyword evidence="3" id="KW-0678">Repressor</keyword>
<dbReference type="Pfam" id="PF00010">
    <property type="entry name" value="HLH"/>
    <property type="match status" value="1"/>
</dbReference>
<evidence type="ECO:0000256" key="3">
    <source>
        <dbReference type="ARBA" id="ARBA00022491"/>
    </source>
</evidence>
<evidence type="ECO:0000256" key="8">
    <source>
        <dbReference type="ARBA" id="ARBA00023125"/>
    </source>
</evidence>
<feature type="domain" description="Orange" evidence="13">
    <location>
        <begin position="139"/>
        <end position="172"/>
    </location>
</feature>
<dbReference type="GO" id="GO:0005634">
    <property type="term" value="C:nucleus"/>
    <property type="evidence" value="ECO:0007669"/>
    <property type="project" value="UniProtKB-SubCell"/>
</dbReference>
<dbReference type="FunFam" id="4.10.280.10:FF:000020">
    <property type="entry name" value="class E basic helix-loop-helix protein 40"/>
    <property type="match status" value="1"/>
</dbReference>
<evidence type="ECO:0000313" key="14">
    <source>
        <dbReference type="EMBL" id="KAJ8361137.1"/>
    </source>
</evidence>
<dbReference type="SUPFAM" id="SSF158457">
    <property type="entry name" value="Orange domain-like"/>
    <property type="match status" value="1"/>
</dbReference>
<feature type="region of interest" description="Disordered" evidence="11">
    <location>
        <begin position="358"/>
        <end position="391"/>
    </location>
</feature>
<keyword evidence="10" id="KW-0539">Nucleus</keyword>
<keyword evidence="7" id="KW-0090">Biological rhythms</keyword>
<dbReference type="OrthoDB" id="690068at2759"/>
<name>A0A9Q1FLZ8_SYNKA</name>
<dbReference type="EMBL" id="JAINUF010000005">
    <property type="protein sequence ID" value="KAJ8361137.1"/>
    <property type="molecule type" value="Genomic_DNA"/>
</dbReference>
<dbReference type="SUPFAM" id="SSF47459">
    <property type="entry name" value="HLH, helix-loop-helix DNA-binding domain"/>
    <property type="match status" value="1"/>
</dbReference>
<dbReference type="GO" id="GO:0048511">
    <property type="term" value="P:rhythmic process"/>
    <property type="evidence" value="ECO:0007669"/>
    <property type="project" value="UniProtKB-KW"/>
</dbReference>
<gene>
    <name evidence="14" type="ORF">SKAU_G00176620</name>
</gene>
<evidence type="ECO:0000259" key="12">
    <source>
        <dbReference type="PROSITE" id="PS50888"/>
    </source>
</evidence>
<dbReference type="GO" id="GO:0006355">
    <property type="term" value="P:regulation of DNA-templated transcription"/>
    <property type="evidence" value="ECO:0007669"/>
    <property type="project" value="InterPro"/>
</dbReference>
<evidence type="ECO:0000256" key="5">
    <source>
        <dbReference type="ARBA" id="ARBA00022843"/>
    </source>
</evidence>
<evidence type="ECO:0000256" key="1">
    <source>
        <dbReference type="ARBA" id="ARBA00004123"/>
    </source>
</evidence>
<keyword evidence="9" id="KW-0804">Transcription</keyword>
<dbReference type="PROSITE" id="PS51054">
    <property type="entry name" value="ORANGE"/>
    <property type="match status" value="1"/>
</dbReference>
<dbReference type="GO" id="GO:0046983">
    <property type="term" value="F:protein dimerization activity"/>
    <property type="evidence" value="ECO:0007669"/>
    <property type="project" value="InterPro"/>
</dbReference>
<sequence length="405" mass="44410">MERITSAQPPPCMAKHSSLEIADMQGMDFPMYVYKPRRGMKRGEDSKETYKLPHRLIEKKRRDRINECIAQLKDLLPEHLKLTTLGHLEKAVVLELTLKHVKALTSLLEQQQQKIMALQNGMQISEQPASSPSNSEEMFRSGFHMCAKEVLQFLANQESGRDLTPSHMISHLQKVATELLQGAPGPYAEEPAPKALERKEKPAGPLPKGAEVHGKNCVPVIQRTFPQSGEQSGSDTDTDSGYGGELEKRDSKAPRQGLYTKEGVLDYALSERVADGIKQEDDEPRAKRQRAESSEDESLSGAEMVGGAGGYMSFSPHQPPLCMPFYLIPPAAAAYLPMLEKCWYPGGLPVLYSGMSGSAAGMSPEKHPSSLVMSPRVGSPVPSSQTPMDSPALLQALKQVPPLNL</sequence>
<keyword evidence="4" id="KW-1017">Isopeptide bond</keyword>
<evidence type="ECO:0000256" key="2">
    <source>
        <dbReference type="ARBA" id="ARBA00004496"/>
    </source>
</evidence>
<dbReference type="Pfam" id="PF07527">
    <property type="entry name" value="Hairy_orange"/>
    <property type="match status" value="1"/>
</dbReference>
<reference evidence="14" key="1">
    <citation type="journal article" date="2023" name="Science">
        <title>Genome structures resolve the early diversification of teleost fishes.</title>
        <authorList>
            <person name="Parey E."/>
            <person name="Louis A."/>
            <person name="Montfort J."/>
            <person name="Bouchez O."/>
            <person name="Roques C."/>
            <person name="Iampietro C."/>
            <person name="Lluch J."/>
            <person name="Castinel A."/>
            <person name="Donnadieu C."/>
            <person name="Desvignes T."/>
            <person name="Floi Bucao C."/>
            <person name="Jouanno E."/>
            <person name="Wen M."/>
            <person name="Mejri S."/>
            <person name="Dirks R."/>
            <person name="Jansen H."/>
            <person name="Henkel C."/>
            <person name="Chen W.J."/>
            <person name="Zahm M."/>
            <person name="Cabau C."/>
            <person name="Klopp C."/>
            <person name="Thompson A.W."/>
            <person name="Robinson-Rechavi M."/>
            <person name="Braasch I."/>
            <person name="Lecointre G."/>
            <person name="Bobe J."/>
            <person name="Postlethwait J.H."/>
            <person name="Berthelot C."/>
            <person name="Roest Crollius H."/>
            <person name="Guiguen Y."/>
        </authorList>
    </citation>
    <scope>NUCLEOTIDE SEQUENCE</scope>
    <source>
        <strain evidence="14">WJC10195</strain>
    </source>
</reference>
<comment type="subcellular location">
    <subcellularLocation>
        <location evidence="2">Cytoplasm</location>
    </subcellularLocation>
    <subcellularLocation>
        <location evidence="1">Nucleus</location>
    </subcellularLocation>
</comment>
<comment type="caution">
    <text evidence="14">The sequence shown here is derived from an EMBL/GenBank/DDBJ whole genome shotgun (WGS) entry which is preliminary data.</text>
</comment>
<evidence type="ECO:0000256" key="9">
    <source>
        <dbReference type="ARBA" id="ARBA00023163"/>
    </source>
</evidence>
<evidence type="ECO:0000256" key="10">
    <source>
        <dbReference type="ARBA" id="ARBA00023242"/>
    </source>
</evidence>
<dbReference type="Gene3D" id="6.10.250.980">
    <property type="match status" value="1"/>
</dbReference>
<dbReference type="Proteomes" id="UP001152622">
    <property type="component" value="Chromosome 5"/>
</dbReference>
<dbReference type="GO" id="GO:0003677">
    <property type="term" value="F:DNA binding"/>
    <property type="evidence" value="ECO:0007669"/>
    <property type="project" value="UniProtKB-KW"/>
</dbReference>
<evidence type="ECO:0000256" key="7">
    <source>
        <dbReference type="ARBA" id="ARBA00023108"/>
    </source>
</evidence>
<dbReference type="InterPro" id="IPR011598">
    <property type="entry name" value="bHLH_dom"/>
</dbReference>
<dbReference type="SMART" id="SM00353">
    <property type="entry name" value="HLH"/>
    <property type="match status" value="1"/>
</dbReference>
<dbReference type="InterPro" id="IPR050370">
    <property type="entry name" value="HES_HEY"/>
</dbReference>
<dbReference type="Gene3D" id="4.10.280.10">
    <property type="entry name" value="Helix-loop-helix DNA-binding domain"/>
    <property type="match status" value="1"/>
</dbReference>
<feature type="region of interest" description="Disordered" evidence="11">
    <location>
        <begin position="275"/>
        <end position="304"/>
    </location>
</feature>
<dbReference type="GO" id="GO:0005737">
    <property type="term" value="C:cytoplasm"/>
    <property type="evidence" value="ECO:0007669"/>
    <property type="project" value="UniProtKB-SubCell"/>
</dbReference>
<keyword evidence="6" id="KW-0805">Transcription regulation</keyword>
<dbReference type="PANTHER" id="PTHR10985">
    <property type="entry name" value="BASIC HELIX-LOOP-HELIX TRANSCRIPTION FACTOR, HES-RELATED"/>
    <property type="match status" value="1"/>
</dbReference>
<dbReference type="SMART" id="SM00511">
    <property type="entry name" value="ORANGE"/>
    <property type="match status" value="1"/>
</dbReference>
<keyword evidence="8" id="KW-0238">DNA-binding</keyword>
<evidence type="ECO:0000313" key="15">
    <source>
        <dbReference type="Proteomes" id="UP001152622"/>
    </source>
</evidence>
<dbReference type="InterPro" id="IPR003650">
    <property type="entry name" value="Orange_dom"/>
</dbReference>
<feature type="domain" description="BHLH" evidence="12">
    <location>
        <begin position="49"/>
        <end position="104"/>
    </location>
</feature>
<keyword evidence="15" id="KW-1185">Reference proteome</keyword>
<evidence type="ECO:0000256" key="4">
    <source>
        <dbReference type="ARBA" id="ARBA00022499"/>
    </source>
</evidence>